<feature type="transmembrane region" description="Helical" evidence="1">
    <location>
        <begin position="57"/>
        <end position="84"/>
    </location>
</feature>
<gene>
    <name evidence="2" type="ORF">CASFOL_032364</name>
</gene>
<dbReference type="InterPro" id="IPR019308">
    <property type="entry name" value="TMEM214"/>
</dbReference>
<keyword evidence="3" id="KW-1185">Reference proteome</keyword>
<protein>
    <submittedName>
        <fullName evidence="2">Uncharacterized protein</fullName>
    </submittedName>
</protein>
<comment type="caution">
    <text evidence="2">The sequence shown here is derived from an EMBL/GenBank/DDBJ whole genome shotgun (WGS) entry which is preliminary data.</text>
</comment>
<keyword evidence="1" id="KW-0812">Transmembrane</keyword>
<evidence type="ECO:0000313" key="2">
    <source>
        <dbReference type="EMBL" id="KAL3623548.1"/>
    </source>
</evidence>
<reference evidence="3" key="1">
    <citation type="journal article" date="2024" name="IScience">
        <title>Strigolactones Initiate the Formation of Haustorium-like Structures in Castilleja.</title>
        <authorList>
            <person name="Buerger M."/>
            <person name="Peterson D."/>
            <person name="Chory J."/>
        </authorList>
    </citation>
    <scope>NUCLEOTIDE SEQUENCE [LARGE SCALE GENOMIC DNA]</scope>
</reference>
<keyword evidence="1" id="KW-0472">Membrane</keyword>
<dbReference type="PANTHER" id="PTHR13448">
    <property type="entry name" value="TRANSMEMBRANE PROTEIN 214"/>
    <property type="match status" value="1"/>
</dbReference>
<dbReference type="PANTHER" id="PTHR13448:SF14">
    <property type="entry name" value="F26K24.17 PROTEIN"/>
    <property type="match status" value="1"/>
</dbReference>
<evidence type="ECO:0000256" key="1">
    <source>
        <dbReference type="SAM" id="Phobius"/>
    </source>
</evidence>
<sequence>MPFDRQSSQSFRQKNAKVLTDESDVARQEYYYRDADKYCKAILGRLSSGHGFLKATAFTIVVLAVGAAVVSRIFMRLIGITYLYPAAIIRRRNLRPINL</sequence>
<keyword evidence="1" id="KW-1133">Transmembrane helix</keyword>
<name>A0ABD3C192_9LAMI</name>
<proteinExistence type="predicted"/>
<dbReference type="AlphaFoldDB" id="A0ABD3C192"/>
<dbReference type="Proteomes" id="UP001632038">
    <property type="component" value="Unassembled WGS sequence"/>
</dbReference>
<dbReference type="EMBL" id="JAVIJP010000054">
    <property type="protein sequence ID" value="KAL3623548.1"/>
    <property type="molecule type" value="Genomic_DNA"/>
</dbReference>
<evidence type="ECO:0000313" key="3">
    <source>
        <dbReference type="Proteomes" id="UP001632038"/>
    </source>
</evidence>
<accession>A0ABD3C192</accession>
<organism evidence="2 3">
    <name type="scientific">Castilleja foliolosa</name>
    <dbReference type="NCBI Taxonomy" id="1961234"/>
    <lineage>
        <taxon>Eukaryota</taxon>
        <taxon>Viridiplantae</taxon>
        <taxon>Streptophyta</taxon>
        <taxon>Embryophyta</taxon>
        <taxon>Tracheophyta</taxon>
        <taxon>Spermatophyta</taxon>
        <taxon>Magnoliopsida</taxon>
        <taxon>eudicotyledons</taxon>
        <taxon>Gunneridae</taxon>
        <taxon>Pentapetalae</taxon>
        <taxon>asterids</taxon>
        <taxon>lamiids</taxon>
        <taxon>Lamiales</taxon>
        <taxon>Orobanchaceae</taxon>
        <taxon>Pedicularideae</taxon>
        <taxon>Castillejinae</taxon>
        <taxon>Castilleja</taxon>
    </lineage>
</organism>